<dbReference type="AlphaFoldDB" id="A0A165MM94"/>
<reference evidence="2 3" key="1">
    <citation type="journal article" date="2016" name="Mol. Biol. Evol.">
        <title>Comparative Genomics of Early-Diverging Mushroom-Forming Fungi Provides Insights into the Origins of Lignocellulose Decay Capabilities.</title>
        <authorList>
            <person name="Nagy L.G."/>
            <person name="Riley R."/>
            <person name="Tritt A."/>
            <person name="Adam C."/>
            <person name="Daum C."/>
            <person name="Floudas D."/>
            <person name="Sun H."/>
            <person name="Yadav J.S."/>
            <person name="Pangilinan J."/>
            <person name="Larsson K.H."/>
            <person name="Matsuura K."/>
            <person name="Barry K."/>
            <person name="Labutti K."/>
            <person name="Kuo R."/>
            <person name="Ohm R.A."/>
            <person name="Bhattacharya S.S."/>
            <person name="Shirouzu T."/>
            <person name="Yoshinaga Y."/>
            <person name="Martin F.M."/>
            <person name="Grigoriev I.V."/>
            <person name="Hibbett D.S."/>
        </authorList>
    </citation>
    <scope>NUCLEOTIDE SEQUENCE [LARGE SCALE GENOMIC DNA]</scope>
    <source>
        <strain evidence="2 3">HHB12029</strain>
    </source>
</reference>
<name>A0A165MM94_EXIGL</name>
<evidence type="ECO:0000256" key="1">
    <source>
        <dbReference type="SAM" id="MobiDB-lite"/>
    </source>
</evidence>
<proteinExistence type="predicted"/>
<feature type="compositionally biased region" description="Basic and acidic residues" evidence="1">
    <location>
        <begin position="54"/>
        <end position="63"/>
    </location>
</feature>
<evidence type="ECO:0000313" key="3">
    <source>
        <dbReference type="Proteomes" id="UP000077266"/>
    </source>
</evidence>
<keyword evidence="3" id="KW-1185">Reference proteome</keyword>
<evidence type="ECO:0000313" key="2">
    <source>
        <dbReference type="EMBL" id="KZV99474.1"/>
    </source>
</evidence>
<organism evidence="2 3">
    <name type="scientific">Exidia glandulosa HHB12029</name>
    <dbReference type="NCBI Taxonomy" id="1314781"/>
    <lineage>
        <taxon>Eukaryota</taxon>
        <taxon>Fungi</taxon>
        <taxon>Dikarya</taxon>
        <taxon>Basidiomycota</taxon>
        <taxon>Agaricomycotina</taxon>
        <taxon>Agaricomycetes</taxon>
        <taxon>Auriculariales</taxon>
        <taxon>Exidiaceae</taxon>
        <taxon>Exidia</taxon>
    </lineage>
</organism>
<protein>
    <submittedName>
        <fullName evidence="2">Uncharacterized protein</fullName>
    </submittedName>
</protein>
<dbReference type="Proteomes" id="UP000077266">
    <property type="component" value="Unassembled WGS sequence"/>
</dbReference>
<sequence>MNFFTTPLRTWDRLCLARPARHPTLRRYRESTTSKPRACLTAEHGSSRGNARGLSRDNSELASRRPTAKSEILLL</sequence>
<gene>
    <name evidence="2" type="ORF">EXIGLDRAFT_724952</name>
</gene>
<dbReference type="EMBL" id="KV425909">
    <property type="protein sequence ID" value="KZV99474.1"/>
    <property type="molecule type" value="Genomic_DNA"/>
</dbReference>
<dbReference type="InParanoid" id="A0A165MM94"/>
<feature type="region of interest" description="Disordered" evidence="1">
    <location>
        <begin position="26"/>
        <end position="75"/>
    </location>
</feature>
<accession>A0A165MM94</accession>